<proteinExistence type="predicted"/>
<keyword evidence="2" id="KW-1185">Reference proteome</keyword>
<dbReference type="Proteomes" id="UP000323506">
    <property type="component" value="Chromosome A13"/>
</dbReference>
<accession>A0A5D2E182</accession>
<evidence type="ECO:0000313" key="2">
    <source>
        <dbReference type="Proteomes" id="UP000323506"/>
    </source>
</evidence>
<organism evidence="1 2">
    <name type="scientific">Gossypium darwinii</name>
    <name type="common">Darwin's cotton</name>
    <name type="synonym">Gossypium barbadense var. darwinii</name>
    <dbReference type="NCBI Taxonomy" id="34276"/>
    <lineage>
        <taxon>Eukaryota</taxon>
        <taxon>Viridiplantae</taxon>
        <taxon>Streptophyta</taxon>
        <taxon>Embryophyta</taxon>
        <taxon>Tracheophyta</taxon>
        <taxon>Spermatophyta</taxon>
        <taxon>Magnoliopsida</taxon>
        <taxon>eudicotyledons</taxon>
        <taxon>Gunneridae</taxon>
        <taxon>Pentapetalae</taxon>
        <taxon>rosids</taxon>
        <taxon>malvids</taxon>
        <taxon>Malvales</taxon>
        <taxon>Malvaceae</taxon>
        <taxon>Malvoideae</taxon>
        <taxon>Gossypium</taxon>
    </lineage>
</organism>
<name>A0A5D2E182_GOSDA</name>
<dbReference type="EMBL" id="CM017700">
    <property type="protein sequence ID" value="TYG87204.1"/>
    <property type="molecule type" value="Genomic_DNA"/>
</dbReference>
<sequence length="55" mass="6109">MPRPSTAPKVTCDQRSRALHRCEHGAQCVSEHVSDVEWWCRANRGVVASGARCIC</sequence>
<gene>
    <name evidence="1" type="ORF">ES288_A13G194500v1</name>
</gene>
<evidence type="ECO:0000313" key="1">
    <source>
        <dbReference type="EMBL" id="TYG87204.1"/>
    </source>
</evidence>
<dbReference type="AlphaFoldDB" id="A0A5D2E182"/>
<reference evidence="1 2" key="1">
    <citation type="submission" date="2019-06" db="EMBL/GenBank/DDBJ databases">
        <title>WGS assembly of Gossypium darwinii.</title>
        <authorList>
            <person name="Chen Z.J."/>
            <person name="Sreedasyam A."/>
            <person name="Ando A."/>
            <person name="Song Q."/>
            <person name="De L."/>
            <person name="Hulse-Kemp A."/>
            <person name="Ding M."/>
            <person name="Ye W."/>
            <person name="Kirkbride R."/>
            <person name="Jenkins J."/>
            <person name="Plott C."/>
            <person name="Lovell J."/>
            <person name="Lin Y.-M."/>
            <person name="Vaughn R."/>
            <person name="Liu B."/>
            <person name="Li W."/>
            <person name="Simpson S."/>
            <person name="Scheffler B."/>
            <person name="Saski C."/>
            <person name="Grover C."/>
            <person name="Hu G."/>
            <person name="Conover J."/>
            <person name="Carlson J."/>
            <person name="Shu S."/>
            <person name="Boston L."/>
            <person name="Williams M."/>
            <person name="Peterson D."/>
            <person name="Mcgee K."/>
            <person name="Jones D."/>
            <person name="Wendel J."/>
            <person name="Stelly D."/>
            <person name="Grimwood J."/>
            <person name="Schmutz J."/>
        </authorList>
    </citation>
    <scope>NUCLEOTIDE SEQUENCE [LARGE SCALE GENOMIC DNA]</scope>
    <source>
        <strain evidence="1">1808015.09</strain>
    </source>
</reference>
<protein>
    <submittedName>
        <fullName evidence="1">Uncharacterized protein</fullName>
    </submittedName>
</protein>